<dbReference type="InterPro" id="IPR058601">
    <property type="entry name" value="Phage_phiTE_015-like"/>
</dbReference>
<dbReference type="EMBL" id="LT629689">
    <property type="protein sequence ID" value="SDE69877.1"/>
    <property type="molecule type" value="Genomic_DNA"/>
</dbReference>
<dbReference type="GeneID" id="78557417"/>
<dbReference type="Proteomes" id="UP000182858">
    <property type="component" value="Chromosome I"/>
</dbReference>
<evidence type="ECO:0000313" key="2">
    <source>
        <dbReference type="EMBL" id="SDG45486.1"/>
    </source>
</evidence>
<sequence>MTDKMREAVARAIWNIRREEEDRCDMELEDIGADHSVWAEADAAIGAIVIKLPEKCEYADAQSDYAKGHRQGKRDVVDVLEAAGLKVKS</sequence>
<evidence type="ECO:0000313" key="1">
    <source>
        <dbReference type="EMBL" id="SDE69877.1"/>
    </source>
</evidence>
<accession>A0ABY0MZ04</accession>
<keyword evidence="3" id="KW-1185">Reference proteome</keyword>
<proteinExistence type="predicted"/>
<dbReference type="RefSeq" id="WP_042948049.1">
    <property type="nucleotide sequence ID" value="NZ_LT629689.1"/>
</dbReference>
<dbReference type="Pfam" id="PF26207">
    <property type="entry name" value="Phage_phiTE_015"/>
    <property type="match status" value="1"/>
</dbReference>
<dbReference type="EMBL" id="LT629689">
    <property type="protein sequence ID" value="SDG45486.1"/>
    <property type="molecule type" value="Genomic_DNA"/>
</dbReference>
<name>A0ABY0MZ04_9PSED</name>
<protein>
    <submittedName>
        <fullName evidence="1">Uncharacterized protein</fullName>
    </submittedName>
</protein>
<gene>
    <name evidence="1" type="ORF">SAMN05216591_0658</name>
    <name evidence="2" type="ORF">SAMN05216591_6134</name>
</gene>
<reference evidence="1 3" key="1">
    <citation type="submission" date="2016-10" db="EMBL/GenBank/DDBJ databases">
        <authorList>
            <person name="Varghese N."/>
            <person name="Submissions S."/>
        </authorList>
    </citation>
    <scope>NUCLEOTIDE SEQUENCE [LARGE SCALE GENOMIC DNA]</scope>
    <source>
        <strain evidence="1 3">DSM 17835</strain>
    </source>
</reference>
<evidence type="ECO:0000313" key="3">
    <source>
        <dbReference type="Proteomes" id="UP000182858"/>
    </source>
</evidence>
<organism evidence="1 3">
    <name type="scientific">Pseudomonas extremaustralis</name>
    <dbReference type="NCBI Taxonomy" id="359110"/>
    <lineage>
        <taxon>Bacteria</taxon>
        <taxon>Pseudomonadati</taxon>
        <taxon>Pseudomonadota</taxon>
        <taxon>Gammaproteobacteria</taxon>
        <taxon>Pseudomonadales</taxon>
        <taxon>Pseudomonadaceae</taxon>
        <taxon>Pseudomonas</taxon>
    </lineage>
</organism>